<evidence type="ECO:0000313" key="1">
    <source>
        <dbReference type="EMBL" id="KAI3720612.1"/>
    </source>
</evidence>
<name>A0ACB9BEX0_CICIN</name>
<protein>
    <submittedName>
        <fullName evidence="1">Uncharacterized protein</fullName>
    </submittedName>
</protein>
<gene>
    <name evidence="1" type="ORF">L2E82_31602</name>
</gene>
<dbReference type="EMBL" id="CM042014">
    <property type="protein sequence ID" value="KAI3720612.1"/>
    <property type="molecule type" value="Genomic_DNA"/>
</dbReference>
<accession>A0ACB9BEX0</accession>
<sequence length="211" mass="23162">MFSPSRSTRSKSKSRPKPSADLPISFEDRVTAAGIATRNEVFKMMEEESAMRGGCQNPPPSSLLLQRFLLLLLPASRRRQPKEQRHQRRGNRSSSSAATSPASELLDKDWIKFVNGVIRLTGPAALCHWWQSLSPFGFHKIPLSPSLSCTSRLESSYVVIELLKDIGHHGSKQQKNSDANGEDDASISGTVNASGGCGGYRRRRSHSAGET</sequence>
<keyword evidence="2" id="KW-1185">Reference proteome</keyword>
<reference evidence="1 2" key="2">
    <citation type="journal article" date="2022" name="Mol. Ecol. Resour.">
        <title>The genomes of chicory, endive, great burdock and yacon provide insights into Asteraceae paleo-polyploidization history and plant inulin production.</title>
        <authorList>
            <person name="Fan W."/>
            <person name="Wang S."/>
            <person name="Wang H."/>
            <person name="Wang A."/>
            <person name="Jiang F."/>
            <person name="Liu H."/>
            <person name="Zhao H."/>
            <person name="Xu D."/>
            <person name="Zhang Y."/>
        </authorList>
    </citation>
    <scope>NUCLEOTIDE SEQUENCE [LARGE SCALE GENOMIC DNA]</scope>
    <source>
        <strain evidence="2">cv. Punajuju</strain>
        <tissue evidence="1">Leaves</tissue>
    </source>
</reference>
<dbReference type="Proteomes" id="UP001055811">
    <property type="component" value="Linkage Group LG06"/>
</dbReference>
<evidence type="ECO:0000313" key="2">
    <source>
        <dbReference type="Proteomes" id="UP001055811"/>
    </source>
</evidence>
<reference evidence="2" key="1">
    <citation type="journal article" date="2022" name="Mol. Ecol. Resour.">
        <title>The genomes of chicory, endive, great burdock and yacon provide insights into Asteraceae palaeo-polyploidization history and plant inulin production.</title>
        <authorList>
            <person name="Fan W."/>
            <person name="Wang S."/>
            <person name="Wang H."/>
            <person name="Wang A."/>
            <person name="Jiang F."/>
            <person name="Liu H."/>
            <person name="Zhao H."/>
            <person name="Xu D."/>
            <person name="Zhang Y."/>
        </authorList>
    </citation>
    <scope>NUCLEOTIDE SEQUENCE [LARGE SCALE GENOMIC DNA]</scope>
    <source>
        <strain evidence="2">cv. Punajuju</strain>
    </source>
</reference>
<organism evidence="1 2">
    <name type="scientific">Cichorium intybus</name>
    <name type="common">Chicory</name>
    <dbReference type="NCBI Taxonomy" id="13427"/>
    <lineage>
        <taxon>Eukaryota</taxon>
        <taxon>Viridiplantae</taxon>
        <taxon>Streptophyta</taxon>
        <taxon>Embryophyta</taxon>
        <taxon>Tracheophyta</taxon>
        <taxon>Spermatophyta</taxon>
        <taxon>Magnoliopsida</taxon>
        <taxon>eudicotyledons</taxon>
        <taxon>Gunneridae</taxon>
        <taxon>Pentapetalae</taxon>
        <taxon>asterids</taxon>
        <taxon>campanulids</taxon>
        <taxon>Asterales</taxon>
        <taxon>Asteraceae</taxon>
        <taxon>Cichorioideae</taxon>
        <taxon>Cichorieae</taxon>
        <taxon>Cichoriinae</taxon>
        <taxon>Cichorium</taxon>
    </lineage>
</organism>
<proteinExistence type="predicted"/>
<comment type="caution">
    <text evidence="1">The sequence shown here is derived from an EMBL/GenBank/DDBJ whole genome shotgun (WGS) entry which is preliminary data.</text>
</comment>